<accession>A0AAD8E3Y2</accession>
<dbReference type="AlphaFoldDB" id="A0AAD8E3Y2"/>
<dbReference type="Pfam" id="PF00690">
    <property type="entry name" value="Cation_ATPase_N"/>
    <property type="match status" value="1"/>
</dbReference>
<dbReference type="SUPFAM" id="SSF81665">
    <property type="entry name" value="Calcium ATPase, transmembrane domain M"/>
    <property type="match status" value="1"/>
</dbReference>
<dbReference type="InterPro" id="IPR059000">
    <property type="entry name" value="ATPase_P-type_domA"/>
</dbReference>
<reference evidence="4" key="1">
    <citation type="journal article" date="2023" name="IScience">
        <title>Live-bearing cockroach genome reveals convergent evolutionary mechanisms linked to viviparity in insects and beyond.</title>
        <authorList>
            <person name="Fouks B."/>
            <person name="Harrison M.C."/>
            <person name="Mikhailova A.A."/>
            <person name="Marchal E."/>
            <person name="English S."/>
            <person name="Carruthers M."/>
            <person name="Jennings E.C."/>
            <person name="Chiamaka E.L."/>
            <person name="Frigard R.A."/>
            <person name="Pippel M."/>
            <person name="Attardo G.M."/>
            <person name="Benoit J.B."/>
            <person name="Bornberg-Bauer E."/>
            <person name="Tobe S.S."/>
        </authorList>
    </citation>
    <scope>NUCLEOTIDE SEQUENCE</scope>
    <source>
        <strain evidence="4">Stay&amp;Tobe</strain>
    </source>
</reference>
<evidence type="ECO:0000256" key="1">
    <source>
        <dbReference type="ARBA" id="ARBA00048694"/>
    </source>
</evidence>
<dbReference type="Pfam" id="PF00122">
    <property type="entry name" value="E1-E2_ATPase"/>
    <property type="match status" value="1"/>
</dbReference>
<sequence length="194" mass="22027">FTYEKLPQSHTDKEFNGETIGSPESGSEREVGHQEMWLKTGEASTLGVEEVAARLRADLRIGLRWREAELRRQLAGFNELTVKEDEPTWKKYIEQFKNPLIMLLLGSAFVSVLMKQFDDAVSITVAIIIVVTVAFVQEYRSEKSLEELTKLVPPTCHCLREGQLETFLARNLVPGDIVHINVGDRVPADIRLFE</sequence>
<dbReference type="SMART" id="SM00831">
    <property type="entry name" value="Cation_ATPase_N"/>
    <property type="match status" value="1"/>
</dbReference>
<evidence type="ECO:0000313" key="5">
    <source>
        <dbReference type="Proteomes" id="UP001233999"/>
    </source>
</evidence>
<feature type="non-terminal residue" evidence="4">
    <location>
        <position position="194"/>
    </location>
</feature>
<dbReference type="PANTHER" id="PTHR42861">
    <property type="entry name" value="CALCIUM-TRANSPORTING ATPASE"/>
    <property type="match status" value="1"/>
</dbReference>
<feature type="non-terminal residue" evidence="4">
    <location>
        <position position="1"/>
    </location>
</feature>
<dbReference type="InterPro" id="IPR004014">
    <property type="entry name" value="ATPase_P-typ_cation-transptr_N"/>
</dbReference>
<feature type="region of interest" description="Disordered" evidence="2">
    <location>
        <begin position="1"/>
        <end position="32"/>
    </location>
</feature>
<dbReference type="Gene3D" id="1.20.1110.10">
    <property type="entry name" value="Calcium-transporting ATPase, transmembrane domain"/>
    <property type="match status" value="1"/>
</dbReference>
<comment type="catalytic activity">
    <reaction evidence="1">
        <text>Ca(2+)(in) + ATP + H2O = Ca(2+)(out) + ADP + phosphate + H(+)</text>
        <dbReference type="Rhea" id="RHEA:18105"/>
        <dbReference type="ChEBI" id="CHEBI:15377"/>
        <dbReference type="ChEBI" id="CHEBI:15378"/>
        <dbReference type="ChEBI" id="CHEBI:29108"/>
        <dbReference type="ChEBI" id="CHEBI:30616"/>
        <dbReference type="ChEBI" id="CHEBI:43474"/>
        <dbReference type="ChEBI" id="CHEBI:456216"/>
        <dbReference type="EC" id="7.2.2.10"/>
    </reaction>
</comment>
<evidence type="ECO:0000313" key="4">
    <source>
        <dbReference type="EMBL" id="KAJ9575894.1"/>
    </source>
</evidence>
<reference evidence="4" key="2">
    <citation type="submission" date="2023-05" db="EMBL/GenBank/DDBJ databases">
        <authorList>
            <person name="Fouks B."/>
        </authorList>
    </citation>
    <scope>NUCLEOTIDE SEQUENCE</scope>
    <source>
        <strain evidence="4">Stay&amp;Tobe</strain>
        <tissue evidence="4">Testes</tissue>
    </source>
</reference>
<dbReference type="Proteomes" id="UP001233999">
    <property type="component" value="Unassembled WGS sequence"/>
</dbReference>
<evidence type="ECO:0000259" key="3">
    <source>
        <dbReference type="SMART" id="SM00831"/>
    </source>
</evidence>
<dbReference type="EMBL" id="JASPKZ010009814">
    <property type="protein sequence ID" value="KAJ9575894.1"/>
    <property type="molecule type" value="Genomic_DNA"/>
</dbReference>
<dbReference type="InterPro" id="IPR023298">
    <property type="entry name" value="ATPase_P-typ_TM_dom_sf"/>
</dbReference>
<protein>
    <recommendedName>
        <fullName evidence="3">Cation-transporting P-type ATPase N-terminal domain-containing protein</fullName>
    </recommendedName>
</protein>
<evidence type="ECO:0000256" key="2">
    <source>
        <dbReference type="SAM" id="MobiDB-lite"/>
    </source>
</evidence>
<comment type="caution">
    <text evidence="4">The sequence shown here is derived from an EMBL/GenBank/DDBJ whole genome shotgun (WGS) entry which is preliminary data.</text>
</comment>
<dbReference type="GO" id="GO:0005388">
    <property type="term" value="F:P-type calcium transporter activity"/>
    <property type="evidence" value="ECO:0007669"/>
    <property type="project" value="UniProtKB-EC"/>
</dbReference>
<dbReference type="Gene3D" id="2.70.150.10">
    <property type="entry name" value="Calcium-transporting ATPase, cytoplasmic transduction domain A"/>
    <property type="match status" value="1"/>
</dbReference>
<organism evidence="4 5">
    <name type="scientific">Diploptera punctata</name>
    <name type="common">Pacific beetle cockroach</name>
    <dbReference type="NCBI Taxonomy" id="6984"/>
    <lineage>
        <taxon>Eukaryota</taxon>
        <taxon>Metazoa</taxon>
        <taxon>Ecdysozoa</taxon>
        <taxon>Arthropoda</taxon>
        <taxon>Hexapoda</taxon>
        <taxon>Insecta</taxon>
        <taxon>Pterygota</taxon>
        <taxon>Neoptera</taxon>
        <taxon>Polyneoptera</taxon>
        <taxon>Dictyoptera</taxon>
        <taxon>Blattodea</taxon>
        <taxon>Blaberoidea</taxon>
        <taxon>Blaberidae</taxon>
        <taxon>Diplopterinae</taxon>
        <taxon>Diploptera</taxon>
    </lineage>
</organism>
<gene>
    <name evidence="4" type="ORF">L9F63_007206</name>
</gene>
<keyword evidence="5" id="KW-1185">Reference proteome</keyword>
<name>A0AAD8E3Y2_DIPPU</name>
<proteinExistence type="predicted"/>
<feature type="domain" description="Cation-transporting P-type ATPase N-terminal" evidence="3">
    <location>
        <begin position="42"/>
        <end position="116"/>
    </location>
</feature>